<keyword evidence="2" id="KW-0472">Membrane</keyword>
<reference evidence="3 4" key="1">
    <citation type="submission" date="2020-04" db="EMBL/GenBank/DDBJ databases">
        <authorList>
            <person name="Hitch T.C.A."/>
            <person name="Wylensek D."/>
            <person name="Clavel T."/>
        </authorList>
    </citation>
    <scope>NUCLEOTIDE SEQUENCE [LARGE SCALE GENOMIC DNA]</scope>
    <source>
        <strain evidence="3 4">BSM-130-P53-3C</strain>
    </source>
</reference>
<keyword evidence="2" id="KW-0812">Transmembrane</keyword>
<dbReference type="RefSeq" id="WP_168983973.1">
    <property type="nucleotide sequence ID" value="NZ_JABAGI010000003.1"/>
</dbReference>
<name>A0A7X9NSI3_9BIFI</name>
<feature type="region of interest" description="Disordered" evidence="1">
    <location>
        <begin position="31"/>
        <end position="53"/>
    </location>
</feature>
<comment type="caution">
    <text evidence="3">The sequence shown here is derived from an EMBL/GenBank/DDBJ whole genome shotgun (WGS) entry which is preliminary data.</text>
</comment>
<evidence type="ECO:0000256" key="1">
    <source>
        <dbReference type="SAM" id="MobiDB-lite"/>
    </source>
</evidence>
<dbReference type="AlphaFoldDB" id="A0A7X9NSI3"/>
<dbReference type="Proteomes" id="UP000588369">
    <property type="component" value="Unassembled WGS sequence"/>
</dbReference>
<dbReference type="EMBL" id="JABAGI010000003">
    <property type="protein sequence ID" value="NME61872.1"/>
    <property type="molecule type" value="Genomic_DNA"/>
</dbReference>
<feature type="region of interest" description="Disordered" evidence="1">
    <location>
        <begin position="231"/>
        <end position="259"/>
    </location>
</feature>
<evidence type="ECO:0000256" key="2">
    <source>
        <dbReference type="SAM" id="Phobius"/>
    </source>
</evidence>
<protein>
    <submittedName>
        <fullName evidence="3">Uncharacterized protein</fullName>
    </submittedName>
</protein>
<sequence>MDRKRLIAIITVVTLIIAGIGVGMWRSRHHDTAARATPTVQATTRRATPKATPTPAISAQDAAALATRFEHAARDWGADPNAAVTDNATLAAQRVPDRLDRTAFSQVSTITPADVNADSPSADCAGDPDAVLCKAHPTRLAYWRDNWYELGARLDGDPKTTVNHDGTVTTTGRLNLIAWANTTGAATVPGYWGYSPRTWSLDYTDTLTVKGGKVTAWRTTQPGWLAAPMTGDWSADPLSQIPADSTQTDTPVPGDLPDLGLDPDPGLAVMANNADTTGQAWIDILAKVAPGQTDEQGNDRSDDQRLSEQDYERLVGGD</sequence>
<evidence type="ECO:0000313" key="3">
    <source>
        <dbReference type="EMBL" id="NME61872.1"/>
    </source>
</evidence>
<feature type="compositionally biased region" description="Basic and acidic residues" evidence="1">
    <location>
        <begin position="297"/>
        <end position="318"/>
    </location>
</feature>
<gene>
    <name evidence="3" type="ORF">HF844_03510</name>
</gene>
<accession>A0A7X9NSI3</accession>
<keyword evidence="2" id="KW-1133">Transmembrane helix</keyword>
<proteinExistence type="predicted"/>
<evidence type="ECO:0000313" key="4">
    <source>
        <dbReference type="Proteomes" id="UP000588369"/>
    </source>
</evidence>
<organism evidence="3 4">
    <name type="scientific">Bifidobacterium thermophilum</name>
    <dbReference type="NCBI Taxonomy" id="33905"/>
    <lineage>
        <taxon>Bacteria</taxon>
        <taxon>Bacillati</taxon>
        <taxon>Actinomycetota</taxon>
        <taxon>Actinomycetes</taxon>
        <taxon>Bifidobacteriales</taxon>
        <taxon>Bifidobacteriaceae</taxon>
        <taxon>Bifidobacterium</taxon>
    </lineage>
</organism>
<feature type="transmembrane region" description="Helical" evidence="2">
    <location>
        <begin position="6"/>
        <end position="25"/>
    </location>
</feature>
<feature type="compositionally biased region" description="Low complexity" evidence="1">
    <location>
        <begin position="42"/>
        <end position="53"/>
    </location>
</feature>
<feature type="region of interest" description="Disordered" evidence="1">
    <location>
        <begin position="289"/>
        <end position="318"/>
    </location>
</feature>